<reference evidence="8" key="1">
    <citation type="submission" date="2017-02" db="EMBL/GenBank/DDBJ databases">
        <authorList>
            <person name="Varghese N."/>
            <person name="Submissions S."/>
        </authorList>
    </citation>
    <scope>NUCLEOTIDE SEQUENCE [LARGE SCALE GENOMIC DNA]</scope>
    <source>
        <strain evidence="8">ATCC 27094</strain>
    </source>
</reference>
<evidence type="ECO:0000313" key="7">
    <source>
        <dbReference type="EMBL" id="SJZ47548.1"/>
    </source>
</evidence>
<keyword evidence="3 7" id="KW-0238">DNA-binding</keyword>
<keyword evidence="4" id="KW-0804">Transcription</keyword>
<proteinExistence type="inferred from homology"/>
<dbReference type="InterPro" id="IPR036388">
    <property type="entry name" value="WH-like_DNA-bd_sf"/>
</dbReference>
<dbReference type="Gene3D" id="1.10.10.10">
    <property type="entry name" value="Winged helix-like DNA-binding domain superfamily/Winged helix DNA-binding domain"/>
    <property type="match status" value="1"/>
</dbReference>
<dbReference type="Gene3D" id="3.40.190.290">
    <property type="match status" value="1"/>
</dbReference>
<dbReference type="InterPro" id="IPR005119">
    <property type="entry name" value="LysR_subst-bd"/>
</dbReference>
<comment type="similarity">
    <text evidence="1">Belongs to the LysR transcriptional regulatory family.</text>
</comment>
<dbReference type="PRINTS" id="PR00039">
    <property type="entry name" value="HTHLYSR"/>
</dbReference>
<dbReference type="FunFam" id="1.10.10.10:FF:000001">
    <property type="entry name" value="LysR family transcriptional regulator"/>
    <property type="match status" value="1"/>
</dbReference>
<dbReference type="PROSITE" id="PS50931">
    <property type="entry name" value="HTH_LYSR"/>
    <property type="match status" value="1"/>
</dbReference>
<feature type="compositionally biased region" description="Polar residues" evidence="5">
    <location>
        <begin position="302"/>
        <end position="323"/>
    </location>
</feature>
<gene>
    <name evidence="7" type="ORF">SAMN02745126_01243</name>
</gene>
<feature type="domain" description="HTH lysR-type" evidence="6">
    <location>
        <begin position="1"/>
        <end position="58"/>
    </location>
</feature>
<dbReference type="Pfam" id="PF03466">
    <property type="entry name" value="LysR_substrate"/>
    <property type="match status" value="1"/>
</dbReference>
<name>A0A1T4KYX7_9HYPH</name>
<dbReference type="Pfam" id="PF00126">
    <property type="entry name" value="HTH_1"/>
    <property type="match status" value="1"/>
</dbReference>
<dbReference type="InterPro" id="IPR000847">
    <property type="entry name" value="LysR_HTH_N"/>
</dbReference>
<accession>A0A1T4KYX7</accession>
<dbReference type="RefSeq" id="WP_085932898.1">
    <property type="nucleotide sequence ID" value="NZ_FUWJ01000001.1"/>
</dbReference>
<sequence>MTLEQLRVFVAVAERQHMTRAAEALHMAQSAVSAAIAALESRHRARLFNRIGRGIELTEAGTLFLDEARAVLARAEAAELVLSELGGLRRGTLTIHASKTIASYWLPRHLVAFRRAYPAIDIKLSVGNTAQVAAAVQQGIAQIGFIEGAIDDTAIVATPVARDQLVVVVGLQHPWVKSGPRDFAQLVETEWVLREAGSGTRSEFEAALAAAGVAASDLKVALELPSNEAICAAVEAGLGATAISASVAAAGLETGLLHRVDINLPERAFQAIQHVDRYRSAAAERLLMIMGAGADRAGTAAIKQSRSDGSAQNSSRRAQPTTV</sequence>
<dbReference type="AlphaFoldDB" id="A0A1T4KYX7"/>
<dbReference type="OrthoDB" id="9808620at2"/>
<organism evidence="7 8">
    <name type="scientific">Enhydrobacter aerosaccus</name>
    <dbReference type="NCBI Taxonomy" id="225324"/>
    <lineage>
        <taxon>Bacteria</taxon>
        <taxon>Pseudomonadati</taxon>
        <taxon>Pseudomonadota</taxon>
        <taxon>Alphaproteobacteria</taxon>
        <taxon>Hyphomicrobiales</taxon>
        <taxon>Enhydrobacter</taxon>
    </lineage>
</organism>
<evidence type="ECO:0000256" key="4">
    <source>
        <dbReference type="ARBA" id="ARBA00023163"/>
    </source>
</evidence>
<dbReference type="CDD" id="cd08420">
    <property type="entry name" value="PBP2_CysL_like"/>
    <property type="match status" value="1"/>
</dbReference>
<dbReference type="Proteomes" id="UP000190092">
    <property type="component" value="Unassembled WGS sequence"/>
</dbReference>
<dbReference type="GO" id="GO:0000976">
    <property type="term" value="F:transcription cis-regulatory region binding"/>
    <property type="evidence" value="ECO:0007669"/>
    <property type="project" value="TreeGrafter"/>
</dbReference>
<evidence type="ECO:0000313" key="8">
    <source>
        <dbReference type="Proteomes" id="UP000190092"/>
    </source>
</evidence>
<evidence type="ECO:0000256" key="3">
    <source>
        <dbReference type="ARBA" id="ARBA00023125"/>
    </source>
</evidence>
<evidence type="ECO:0000256" key="5">
    <source>
        <dbReference type="SAM" id="MobiDB-lite"/>
    </source>
</evidence>
<dbReference type="PANTHER" id="PTHR30126">
    <property type="entry name" value="HTH-TYPE TRANSCRIPTIONAL REGULATOR"/>
    <property type="match status" value="1"/>
</dbReference>
<protein>
    <submittedName>
        <fullName evidence="7">DNA-binding transcriptional regulator, LysR family</fullName>
    </submittedName>
</protein>
<evidence type="ECO:0000259" key="6">
    <source>
        <dbReference type="PROSITE" id="PS50931"/>
    </source>
</evidence>
<keyword evidence="8" id="KW-1185">Reference proteome</keyword>
<feature type="region of interest" description="Disordered" evidence="5">
    <location>
        <begin position="300"/>
        <end position="323"/>
    </location>
</feature>
<dbReference type="EMBL" id="FUWJ01000001">
    <property type="protein sequence ID" value="SJZ47548.1"/>
    <property type="molecule type" value="Genomic_DNA"/>
</dbReference>
<keyword evidence="2" id="KW-0805">Transcription regulation</keyword>
<dbReference type="InterPro" id="IPR036390">
    <property type="entry name" value="WH_DNA-bd_sf"/>
</dbReference>
<dbReference type="SUPFAM" id="SSF53850">
    <property type="entry name" value="Periplasmic binding protein-like II"/>
    <property type="match status" value="1"/>
</dbReference>
<evidence type="ECO:0000256" key="1">
    <source>
        <dbReference type="ARBA" id="ARBA00009437"/>
    </source>
</evidence>
<evidence type="ECO:0000256" key="2">
    <source>
        <dbReference type="ARBA" id="ARBA00023015"/>
    </source>
</evidence>
<dbReference type="PANTHER" id="PTHR30126:SF39">
    <property type="entry name" value="HTH-TYPE TRANSCRIPTIONAL REGULATOR CYSL"/>
    <property type="match status" value="1"/>
</dbReference>
<dbReference type="STRING" id="225324.SAMN02745126_01243"/>
<dbReference type="SUPFAM" id="SSF46785">
    <property type="entry name" value="Winged helix' DNA-binding domain"/>
    <property type="match status" value="1"/>
</dbReference>
<dbReference type="GO" id="GO:0003700">
    <property type="term" value="F:DNA-binding transcription factor activity"/>
    <property type="evidence" value="ECO:0007669"/>
    <property type="project" value="InterPro"/>
</dbReference>